<dbReference type="InterPro" id="IPR037278">
    <property type="entry name" value="ARFGAP/RecO"/>
</dbReference>
<feature type="compositionally biased region" description="Low complexity" evidence="2">
    <location>
        <begin position="279"/>
        <end position="298"/>
    </location>
</feature>
<feature type="compositionally biased region" description="Basic and acidic residues" evidence="2">
    <location>
        <begin position="144"/>
        <end position="155"/>
    </location>
</feature>
<feature type="compositionally biased region" description="Low complexity" evidence="2">
    <location>
        <begin position="156"/>
        <end position="175"/>
    </location>
</feature>
<feature type="compositionally biased region" description="Polar residues" evidence="2">
    <location>
        <begin position="268"/>
        <end position="278"/>
    </location>
</feature>
<dbReference type="Gene3D" id="1.10.8.10">
    <property type="entry name" value="DNA helicase RuvA subunit, C-terminal domain"/>
    <property type="match status" value="1"/>
</dbReference>
<dbReference type="GO" id="GO:0005096">
    <property type="term" value="F:GTPase activator activity"/>
    <property type="evidence" value="ECO:0007669"/>
    <property type="project" value="InterPro"/>
</dbReference>
<evidence type="ECO:0000313" key="4">
    <source>
        <dbReference type="EMBL" id="KAH3682656.1"/>
    </source>
</evidence>
<feature type="compositionally biased region" description="Low complexity" evidence="2">
    <location>
        <begin position="252"/>
        <end position="266"/>
    </location>
</feature>
<proteinExistence type="predicted"/>
<keyword evidence="1" id="KW-0479">Metal-binding</keyword>
<organism evidence="4 5">
    <name type="scientific">Wickerhamomyces pijperi</name>
    <name type="common">Yeast</name>
    <name type="synonym">Pichia pijperi</name>
    <dbReference type="NCBI Taxonomy" id="599730"/>
    <lineage>
        <taxon>Eukaryota</taxon>
        <taxon>Fungi</taxon>
        <taxon>Dikarya</taxon>
        <taxon>Ascomycota</taxon>
        <taxon>Saccharomycotina</taxon>
        <taxon>Saccharomycetes</taxon>
        <taxon>Phaffomycetales</taxon>
        <taxon>Wickerhamomycetaceae</taxon>
        <taxon>Wickerhamomyces</taxon>
    </lineage>
</organism>
<accession>A0A9P8TLG2</accession>
<dbReference type="PROSITE" id="PS50115">
    <property type="entry name" value="ARFGAP"/>
    <property type="match status" value="1"/>
</dbReference>
<dbReference type="SUPFAM" id="SSF57863">
    <property type="entry name" value="ArfGap/RecO-like zinc finger"/>
    <property type="match status" value="1"/>
</dbReference>
<evidence type="ECO:0000256" key="2">
    <source>
        <dbReference type="SAM" id="MobiDB-lite"/>
    </source>
</evidence>
<gene>
    <name evidence="4" type="ORF">WICPIJ_006370</name>
</gene>
<feature type="region of interest" description="Disordered" evidence="2">
    <location>
        <begin position="130"/>
        <end position="190"/>
    </location>
</feature>
<dbReference type="InterPro" id="IPR001164">
    <property type="entry name" value="ArfGAP_dom"/>
</dbReference>
<reference evidence="4" key="1">
    <citation type="journal article" date="2021" name="Open Biol.">
        <title>Shared evolutionary footprints suggest mitochondrial oxidative damage underlies multiple complex I losses in fungi.</title>
        <authorList>
            <person name="Schikora-Tamarit M.A."/>
            <person name="Marcet-Houben M."/>
            <person name="Nosek J."/>
            <person name="Gabaldon T."/>
        </authorList>
    </citation>
    <scope>NUCLEOTIDE SEQUENCE</scope>
    <source>
        <strain evidence="4">CBS2887</strain>
    </source>
</reference>
<dbReference type="AlphaFoldDB" id="A0A9P8TLG2"/>
<dbReference type="InterPro" id="IPR009060">
    <property type="entry name" value="UBA-like_sf"/>
</dbReference>
<protein>
    <recommendedName>
        <fullName evidence="3">Arf-GAP domain-containing protein</fullName>
    </recommendedName>
</protein>
<sequence length="444" mass="50176">MAGINKRVEHHLKDLINEKGNSNRCGECGADYPSKFNSTQSHLGVFLCGRCASVHRKLGPEISEVKSLTLDKWYESDLDFLSSIGNKRALQIWNPKKVPFPFDDDDKDEIFQYLRKKYVLGKFRYDPPTEEDYNLDAASQPSTRFRESSSRDRNSSRPVSSRASSSRSSFKPSSTGGSGNSSAVPALSHRDVPEIERLKYRKVEPQLQDRGFRNKDDNFEALFLARGDIKLAVRILENSPEHKPALPRRPVTASSTSQTHTQTKAAPASTSDWWNGNGASSSAASAAASEQTAQSATTFPVDPQTGLLEPPQQYLDPNTGIIYVDPVHQQQYLQQQEYVQQLQQQQQQQQIQSQPTGMSKNQLMSLYSTGSTQQINQQFQQPQIQQQVPTFQNTTTGQFQQPQFTQQFQQQQPQQPQFTGFQPQPQQQTYQQQFNPQQQGFNGF</sequence>
<keyword evidence="1" id="KW-0863">Zinc-finger</keyword>
<dbReference type="InterPro" id="IPR051718">
    <property type="entry name" value="ARF_GTPase-activating"/>
</dbReference>
<dbReference type="Gene3D" id="1.10.220.150">
    <property type="entry name" value="Arf GTPase activating protein"/>
    <property type="match status" value="1"/>
</dbReference>
<name>A0A9P8TLG2_WICPI</name>
<dbReference type="GO" id="GO:0005737">
    <property type="term" value="C:cytoplasm"/>
    <property type="evidence" value="ECO:0007669"/>
    <property type="project" value="TreeGrafter"/>
</dbReference>
<dbReference type="OrthoDB" id="10266696at2759"/>
<dbReference type="PRINTS" id="PR00405">
    <property type="entry name" value="REVINTRACTNG"/>
</dbReference>
<feature type="domain" description="Arf-GAP" evidence="3">
    <location>
        <begin position="9"/>
        <end position="132"/>
    </location>
</feature>
<dbReference type="EMBL" id="JAEUBG010003517">
    <property type="protein sequence ID" value="KAH3682656.1"/>
    <property type="molecule type" value="Genomic_DNA"/>
</dbReference>
<dbReference type="PANTHER" id="PTHR45705:SF9">
    <property type="entry name" value="PROTEIN GTS1"/>
    <property type="match status" value="1"/>
</dbReference>
<dbReference type="Pfam" id="PF01412">
    <property type="entry name" value="ArfGap"/>
    <property type="match status" value="1"/>
</dbReference>
<comment type="caution">
    <text evidence="4">The sequence shown here is derived from an EMBL/GenBank/DDBJ whole genome shotgun (WGS) entry which is preliminary data.</text>
</comment>
<keyword evidence="5" id="KW-1185">Reference proteome</keyword>
<feature type="region of interest" description="Disordered" evidence="2">
    <location>
        <begin position="403"/>
        <end position="444"/>
    </location>
</feature>
<evidence type="ECO:0000256" key="1">
    <source>
        <dbReference type="PROSITE-ProRule" id="PRU00288"/>
    </source>
</evidence>
<dbReference type="GO" id="GO:0008270">
    <property type="term" value="F:zinc ion binding"/>
    <property type="evidence" value="ECO:0007669"/>
    <property type="project" value="UniProtKB-KW"/>
</dbReference>
<dbReference type="SMART" id="SM00105">
    <property type="entry name" value="ArfGap"/>
    <property type="match status" value="1"/>
</dbReference>
<keyword evidence="1" id="KW-0862">Zinc</keyword>
<dbReference type="InterPro" id="IPR038508">
    <property type="entry name" value="ArfGAP_dom_sf"/>
</dbReference>
<evidence type="ECO:0000313" key="5">
    <source>
        <dbReference type="Proteomes" id="UP000774326"/>
    </source>
</evidence>
<evidence type="ECO:0000259" key="3">
    <source>
        <dbReference type="PROSITE" id="PS50115"/>
    </source>
</evidence>
<dbReference type="SUPFAM" id="SSF46934">
    <property type="entry name" value="UBA-like"/>
    <property type="match status" value="1"/>
</dbReference>
<feature type="region of interest" description="Disordered" evidence="2">
    <location>
        <begin position="240"/>
        <end position="313"/>
    </location>
</feature>
<reference evidence="4" key="2">
    <citation type="submission" date="2021-01" db="EMBL/GenBank/DDBJ databases">
        <authorList>
            <person name="Schikora-Tamarit M.A."/>
        </authorList>
    </citation>
    <scope>NUCLEOTIDE SEQUENCE</scope>
    <source>
        <strain evidence="4">CBS2887</strain>
    </source>
</reference>
<dbReference type="Proteomes" id="UP000774326">
    <property type="component" value="Unassembled WGS sequence"/>
</dbReference>
<dbReference type="PANTHER" id="PTHR45705">
    <property type="entry name" value="FI20236P1"/>
    <property type="match status" value="1"/>
</dbReference>